<keyword evidence="2 11" id="KW-0812">Transmembrane</keyword>
<accession>A0A7R8V1B5</accession>
<feature type="region of interest" description="Disordered" evidence="10">
    <location>
        <begin position="1"/>
        <end position="28"/>
    </location>
</feature>
<dbReference type="SMART" id="SM00408">
    <property type="entry name" value="IGc2"/>
    <property type="match status" value="5"/>
</dbReference>
<dbReference type="FunFam" id="2.60.40.10:FF:001837">
    <property type="entry name" value="Roughest, isoform B"/>
    <property type="match status" value="1"/>
</dbReference>
<dbReference type="Pfam" id="PF07679">
    <property type="entry name" value="I-set"/>
    <property type="match status" value="1"/>
</dbReference>
<dbReference type="SUPFAM" id="SSF48726">
    <property type="entry name" value="Immunoglobulin"/>
    <property type="match status" value="4"/>
</dbReference>
<evidence type="ECO:0000256" key="6">
    <source>
        <dbReference type="ARBA" id="ARBA00023136"/>
    </source>
</evidence>
<evidence type="ECO:0000256" key="10">
    <source>
        <dbReference type="SAM" id="MobiDB-lite"/>
    </source>
</evidence>
<dbReference type="InterPro" id="IPR007110">
    <property type="entry name" value="Ig-like_dom"/>
</dbReference>
<dbReference type="InterPro" id="IPR013162">
    <property type="entry name" value="CD80_C2-set"/>
</dbReference>
<evidence type="ECO:0000256" key="3">
    <source>
        <dbReference type="ARBA" id="ARBA00022729"/>
    </source>
</evidence>
<sequence length="750" mass="82765">MKPQTRAKNKNQSPSTPTRPSSSNQSNRLLMINKDRKGYRNSRAHFDFIITVVMLLMTRVTDANCKHHVYTSSNQQFAMEPQDQTAIVGARVTLPCRVVNKQGVLQWTKDDFGLGTSRNLSGFERYLMIGSDEEGDYSLDIYPVILDDDARYQCQVSSGPNGEPAIRSSFAKVTVLVPPEPPKILQGEYIMTREDRPVEIECTSVGGKPPAEITWIDGLGNVVTDGVEFSTQPYHDQRRLTAISVLRLIPKSEHHNTFFTCQAQNTADRTYRSVKIRIEVKYAPKVKVSVIGGPLGGGPLQEGSEVRLECKSNANPGDVEYRWYINDEAVVGSYKTQMIIHNVTRKLHDAIVKCVVQNSIGKSEDSDTLDIGYGPRFRQRPESIEADVGNTVSLACDVDSNPPADIVWIQHPTDRVVGVMSNLTFVVSNETAGRYYCKANVPGYQEIMADAYVYLKGSPSIFSAKTQYGLIGDTARIECYATSVPKARHVSWTFNGHQINADYSHDYSILIDAVPSGVRSTLIIRDSQSYHYGKYNCTVVNDYGNDIIEIQLQAQKTVPLHMTIVGGVSSVAVLMIIIIVIVIYFKCRQKKLPPADVISEHQIAKNCKEAGDRNSSYSDLKVDITTGYVPYADYTTHYSPPPQYLTTVATKTHLNGGQSMPMSFMNGSLTGSVIGSRSEIRQDNGLPHSLQGSERGGSSGVSASPNGSNHTSSTQYVQNPLPVDPRYSAIYGNPYLRTSNSSLLPPPTAV</sequence>
<evidence type="ECO:0000256" key="1">
    <source>
        <dbReference type="ARBA" id="ARBA00004479"/>
    </source>
</evidence>
<gene>
    <name evidence="13" type="ORF">HERILL_LOCUS13409</name>
</gene>
<dbReference type="EMBL" id="LR899013">
    <property type="protein sequence ID" value="CAD7090956.1"/>
    <property type="molecule type" value="Genomic_DNA"/>
</dbReference>
<feature type="domain" description="Ig-like" evidence="12">
    <location>
        <begin position="284"/>
        <end position="370"/>
    </location>
</feature>
<evidence type="ECO:0000256" key="11">
    <source>
        <dbReference type="SAM" id="Phobius"/>
    </source>
</evidence>
<feature type="domain" description="Ig-like" evidence="12">
    <location>
        <begin position="375"/>
        <end position="440"/>
    </location>
</feature>
<dbReference type="SMART" id="SM00409">
    <property type="entry name" value="IG"/>
    <property type="match status" value="5"/>
</dbReference>
<name>A0A7R8V1B5_HERIL</name>
<dbReference type="InterPro" id="IPR036179">
    <property type="entry name" value="Ig-like_dom_sf"/>
</dbReference>
<dbReference type="CDD" id="cd00096">
    <property type="entry name" value="Ig"/>
    <property type="match status" value="1"/>
</dbReference>
<keyword evidence="4" id="KW-0677">Repeat</keyword>
<reference evidence="13 14" key="1">
    <citation type="submission" date="2020-11" db="EMBL/GenBank/DDBJ databases">
        <authorList>
            <person name="Wallbank WR R."/>
            <person name="Pardo Diaz C."/>
            <person name="Kozak K."/>
            <person name="Martin S."/>
            <person name="Jiggins C."/>
            <person name="Moest M."/>
            <person name="Warren A I."/>
            <person name="Generalovic N T."/>
            <person name="Byers J.R.P. K."/>
            <person name="Montejo-Kovacevich G."/>
            <person name="Yen C E."/>
        </authorList>
    </citation>
    <scope>NUCLEOTIDE SEQUENCE [LARGE SCALE GENOMIC DNA]</scope>
</reference>
<dbReference type="Pfam" id="PF08205">
    <property type="entry name" value="C2-set_2"/>
    <property type="match status" value="1"/>
</dbReference>
<dbReference type="OrthoDB" id="6413693at2759"/>
<dbReference type="Proteomes" id="UP000594454">
    <property type="component" value="Chromosome 5"/>
</dbReference>
<feature type="compositionally biased region" description="Polar residues" evidence="10">
    <location>
        <begin position="700"/>
        <end position="718"/>
    </location>
</feature>
<dbReference type="InterPro" id="IPR003599">
    <property type="entry name" value="Ig_sub"/>
</dbReference>
<dbReference type="GO" id="GO:0050839">
    <property type="term" value="F:cell adhesion molecule binding"/>
    <property type="evidence" value="ECO:0007669"/>
    <property type="project" value="TreeGrafter"/>
</dbReference>
<keyword evidence="7" id="KW-1015">Disulfide bond</keyword>
<dbReference type="PANTHER" id="PTHR11640:SF31">
    <property type="entry name" value="IRREGULAR CHIASM C-ROUGHEST PROTEIN-RELATED"/>
    <property type="match status" value="1"/>
</dbReference>
<organism evidence="13 14">
    <name type="scientific">Hermetia illucens</name>
    <name type="common">Black soldier fly</name>
    <dbReference type="NCBI Taxonomy" id="343691"/>
    <lineage>
        <taxon>Eukaryota</taxon>
        <taxon>Metazoa</taxon>
        <taxon>Ecdysozoa</taxon>
        <taxon>Arthropoda</taxon>
        <taxon>Hexapoda</taxon>
        <taxon>Insecta</taxon>
        <taxon>Pterygota</taxon>
        <taxon>Neoptera</taxon>
        <taxon>Endopterygota</taxon>
        <taxon>Diptera</taxon>
        <taxon>Brachycera</taxon>
        <taxon>Stratiomyomorpha</taxon>
        <taxon>Stratiomyidae</taxon>
        <taxon>Hermetiinae</taxon>
        <taxon>Hermetia</taxon>
    </lineage>
</organism>
<dbReference type="InterPro" id="IPR051275">
    <property type="entry name" value="Cell_adhesion_signaling"/>
</dbReference>
<evidence type="ECO:0000313" key="14">
    <source>
        <dbReference type="Proteomes" id="UP000594454"/>
    </source>
</evidence>
<evidence type="ECO:0000256" key="9">
    <source>
        <dbReference type="ARBA" id="ARBA00023319"/>
    </source>
</evidence>
<dbReference type="InterPro" id="IPR013783">
    <property type="entry name" value="Ig-like_fold"/>
</dbReference>
<feature type="domain" description="Ig-like" evidence="12">
    <location>
        <begin position="75"/>
        <end position="174"/>
    </location>
</feature>
<dbReference type="GO" id="GO:0005911">
    <property type="term" value="C:cell-cell junction"/>
    <property type="evidence" value="ECO:0007669"/>
    <property type="project" value="TreeGrafter"/>
</dbReference>
<dbReference type="InParanoid" id="A0A7R8V1B5"/>
<evidence type="ECO:0000256" key="5">
    <source>
        <dbReference type="ARBA" id="ARBA00022989"/>
    </source>
</evidence>
<evidence type="ECO:0000256" key="7">
    <source>
        <dbReference type="ARBA" id="ARBA00023157"/>
    </source>
</evidence>
<dbReference type="FunFam" id="2.60.40.10:FF:000077">
    <property type="entry name" value="Kirre like nephrin family adhesion molecule 3"/>
    <property type="match status" value="1"/>
</dbReference>
<evidence type="ECO:0000256" key="2">
    <source>
        <dbReference type="ARBA" id="ARBA00022692"/>
    </source>
</evidence>
<evidence type="ECO:0000256" key="8">
    <source>
        <dbReference type="ARBA" id="ARBA00023180"/>
    </source>
</evidence>
<dbReference type="GO" id="GO:0005886">
    <property type="term" value="C:plasma membrane"/>
    <property type="evidence" value="ECO:0007669"/>
    <property type="project" value="TreeGrafter"/>
</dbReference>
<keyword evidence="8" id="KW-0325">Glycoprotein</keyword>
<keyword evidence="14" id="KW-1185">Reference proteome</keyword>
<dbReference type="Pfam" id="PF13895">
    <property type="entry name" value="Ig_2"/>
    <property type="match status" value="1"/>
</dbReference>
<protein>
    <recommendedName>
        <fullName evidence="12">Ig-like domain-containing protein</fullName>
    </recommendedName>
</protein>
<dbReference type="InterPro" id="IPR013098">
    <property type="entry name" value="Ig_I-set"/>
</dbReference>
<keyword evidence="9" id="KW-0393">Immunoglobulin domain</keyword>
<feature type="domain" description="Ig-like" evidence="12">
    <location>
        <begin position="182"/>
        <end position="277"/>
    </location>
</feature>
<feature type="compositionally biased region" description="Low complexity" evidence="10">
    <location>
        <begin position="11"/>
        <end position="28"/>
    </location>
</feature>
<proteinExistence type="predicted"/>
<dbReference type="PROSITE" id="PS50835">
    <property type="entry name" value="IG_LIKE"/>
    <property type="match status" value="5"/>
</dbReference>
<keyword evidence="3" id="KW-0732">Signal</keyword>
<evidence type="ECO:0000259" key="12">
    <source>
        <dbReference type="PROSITE" id="PS50835"/>
    </source>
</evidence>
<dbReference type="AlphaFoldDB" id="A0A7R8V1B5"/>
<dbReference type="PANTHER" id="PTHR11640">
    <property type="entry name" value="NEPHRIN"/>
    <property type="match status" value="1"/>
</dbReference>
<keyword evidence="6 11" id="KW-0472">Membrane</keyword>
<evidence type="ECO:0000313" key="13">
    <source>
        <dbReference type="EMBL" id="CAD7090956.1"/>
    </source>
</evidence>
<dbReference type="Gene3D" id="2.60.40.10">
    <property type="entry name" value="Immunoglobulins"/>
    <property type="match status" value="5"/>
</dbReference>
<feature type="region of interest" description="Disordered" evidence="10">
    <location>
        <begin position="682"/>
        <end position="721"/>
    </location>
</feature>
<dbReference type="FunCoup" id="A0A7R8V1B5">
    <property type="interactions" value="69"/>
</dbReference>
<keyword evidence="5 11" id="KW-1133">Transmembrane helix</keyword>
<dbReference type="InterPro" id="IPR003598">
    <property type="entry name" value="Ig_sub2"/>
</dbReference>
<dbReference type="GO" id="GO:0098609">
    <property type="term" value="P:cell-cell adhesion"/>
    <property type="evidence" value="ECO:0007669"/>
    <property type="project" value="TreeGrafter"/>
</dbReference>
<evidence type="ECO:0000256" key="4">
    <source>
        <dbReference type="ARBA" id="ARBA00022737"/>
    </source>
</evidence>
<feature type="transmembrane region" description="Helical" evidence="11">
    <location>
        <begin position="560"/>
        <end position="585"/>
    </location>
</feature>
<feature type="domain" description="Ig-like" evidence="12">
    <location>
        <begin position="459"/>
        <end position="553"/>
    </location>
</feature>
<comment type="subcellular location">
    <subcellularLocation>
        <location evidence="1">Membrane</location>
        <topology evidence="1">Single-pass type I membrane protein</topology>
    </subcellularLocation>
</comment>
<dbReference type="Pfam" id="PF13927">
    <property type="entry name" value="Ig_3"/>
    <property type="match status" value="1"/>
</dbReference>